<comment type="catalytic activity">
    <reaction evidence="7">
        <text>lipid IVA (E. coli) + CMP-3-deoxy-beta-D-manno-octulosonate = alpha-Kdo-(2-&gt;6)-lipid IVA (E. coli) + CMP + H(+)</text>
        <dbReference type="Rhea" id="RHEA:28066"/>
        <dbReference type="ChEBI" id="CHEBI:15378"/>
        <dbReference type="ChEBI" id="CHEBI:58603"/>
        <dbReference type="ChEBI" id="CHEBI:60364"/>
        <dbReference type="ChEBI" id="CHEBI:60377"/>
        <dbReference type="ChEBI" id="CHEBI:85987"/>
        <dbReference type="EC" id="2.4.99.12"/>
    </reaction>
</comment>
<dbReference type="SUPFAM" id="SSF53756">
    <property type="entry name" value="UDP-Glycosyltransferase/glycogen phosphorylase"/>
    <property type="match status" value="1"/>
</dbReference>
<feature type="domain" description="3-deoxy-D-manno-octulosonic-acid transferase N-terminal" evidence="9">
    <location>
        <begin position="35"/>
        <end position="210"/>
    </location>
</feature>
<evidence type="ECO:0000256" key="7">
    <source>
        <dbReference type="ARBA" id="ARBA00049183"/>
    </source>
</evidence>
<dbReference type="PANTHER" id="PTHR42755">
    <property type="entry name" value="3-DEOXY-MANNO-OCTULOSONATE CYTIDYLYLTRANSFERASE"/>
    <property type="match status" value="1"/>
</dbReference>
<evidence type="ECO:0000256" key="1">
    <source>
        <dbReference type="ARBA" id="ARBA00004196"/>
    </source>
</evidence>
<dbReference type="EC" id="2.4.99.12" evidence="3"/>
<dbReference type="InterPro" id="IPR038107">
    <property type="entry name" value="Glycos_transf_N_sf"/>
</dbReference>
<dbReference type="GO" id="GO:0005886">
    <property type="term" value="C:plasma membrane"/>
    <property type="evidence" value="ECO:0007669"/>
    <property type="project" value="TreeGrafter"/>
</dbReference>
<dbReference type="PANTHER" id="PTHR42755:SF1">
    <property type="entry name" value="3-DEOXY-D-MANNO-OCTULOSONIC ACID TRANSFERASE, MITOCHONDRIAL-RELATED"/>
    <property type="match status" value="1"/>
</dbReference>
<evidence type="ECO:0000259" key="9">
    <source>
        <dbReference type="Pfam" id="PF04413"/>
    </source>
</evidence>
<dbReference type="FunFam" id="3.40.50.2000:FF:000032">
    <property type="entry name" value="3-deoxy-D-manno-octulosonic acid transferase"/>
    <property type="match status" value="1"/>
</dbReference>
<protein>
    <recommendedName>
        <fullName evidence="3">lipid IVA 3-deoxy-D-manno-octulosonic acid transferase</fullName>
        <ecNumber evidence="3">2.4.99.12</ecNumber>
    </recommendedName>
    <alternativeName>
        <fullName evidence="6">Lipid IV(A) 3-deoxy-D-manno-octulosonic acid transferase</fullName>
    </alternativeName>
</protein>
<dbReference type="Pfam" id="PF00534">
    <property type="entry name" value="Glycos_transf_1"/>
    <property type="match status" value="1"/>
</dbReference>
<evidence type="ECO:0000259" key="8">
    <source>
        <dbReference type="Pfam" id="PF00534"/>
    </source>
</evidence>
<evidence type="ECO:0000256" key="2">
    <source>
        <dbReference type="ARBA" id="ARBA00006380"/>
    </source>
</evidence>
<keyword evidence="4" id="KW-0997">Cell inner membrane</keyword>
<keyword evidence="4" id="KW-1003">Cell membrane</keyword>
<dbReference type="InterPro" id="IPR039901">
    <property type="entry name" value="Kdotransferase"/>
</dbReference>
<reference evidence="10" key="1">
    <citation type="submission" date="2018-05" db="EMBL/GenBank/DDBJ databases">
        <authorList>
            <person name="Lanie J.A."/>
            <person name="Ng W.-L."/>
            <person name="Kazmierczak K.M."/>
            <person name="Andrzejewski T.M."/>
            <person name="Davidsen T.M."/>
            <person name="Wayne K.J."/>
            <person name="Tettelin H."/>
            <person name="Glass J.I."/>
            <person name="Rusch D."/>
            <person name="Podicherti R."/>
            <person name="Tsui H.-C.T."/>
            <person name="Winkler M.E."/>
        </authorList>
    </citation>
    <scope>NUCLEOTIDE SEQUENCE</scope>
</reference>
<comment type="similarity">
    <text evidence="2">Belongs to the glycosyltransferase group 1 family. Glycosyltransferase 30 subfamily.</text>
</comment>
<evidence type="ECO:0000256" key="6">
    <source>
        <dbReference type="ARBA" id="ARBA00031445"/>
    </source>
</evidence>
<gene>
    <name evidence="10" type="ORF">METZ01_LOCUS140857</name>
</gene>
<dbReference type="CDD" id="cd01635">
    <property type="entry name" value="Glycosyltransferase_GTB-type"/>
    <property type="match status" value="1"/>
</dbReference>
<dbReference type="Gene3D" id="3.40.50.11720">
    <property type="entry name" value="3-Deoxy-D-manno-octulosonic-acid transferase, N-terminal domain"/>
    <property type="match status" value="1"/>
</dbReference>
<dbReference type="InterPro" id="IPR001296">
    <property type="entry name" value="Glyco_trans_1"/>
</dbReference>
<dbReference type="GO" id="GO:0030313">
    <property type="term" value="C:cell envelope"/>
    <property type="evidence" value="ECO:0007669"/>
    <property type="project" value="UniProtKB-SubCell"/>
</dbReference>
<dbReference type="GO" id="GO:0009245">
    <property type="term" value="P:lipid A biosynthetic process"/>
    <property type="evidence" value="ECO:0007669"/>
    <property type="project" value="TreeGrafter"/>
</dbReference>
<evidence type="ECO:0000256" key="4">
    <source>
        <dbReference type="ARBA" id="ARBA00022519"/>
    </source>
</evidence>
<dbReference type="Pfam" id="PF04413">
    <property type="entry name" value="Glycos_transf_N"/>
    <property type="match status" value="1"/>
</dbReference>
<dbReference type="FunFam" id="3.40.50.11720:FF:000001">
    <property type="entry name" value="3-deoxy-D-manno-octulosonic acid transferase"/>
    <property type="match status" value="1"/>
</dbReference>
<name>A0A381ZGX0_9ZZZZ</name>
<keyword evidence="4" id="KW-0472">Membrane</keyword>
<dbReference type="GO" id="GO:0043842">
    <property type="term" value="F:Kdo transferase activity"/>
    <property type="evidence" value="ECO:0007669"/>
    <property type="project" value="UniProtKB-EC"/>
</dbReference>
<evidence type="ECO:0000313" key="10">
    <source>
        <dbReference type="EMBL" id="SVA88003.1"/>
    </source>
</evidence>
<dbReference type="EMBL" id="UINC01021121">
    <property type="protein sequence ID" value="SVA88003.1"/>
    <property type="molecule type" value="Genomic_DNA"/>
</dbReference>
<feature type="domain" description="Glycosyl transferase family 1" evidence="8">
    <location>
        <begin position="257"/>
        <end position="397"/>
    </location>
</feature>
<dbReference type="AlphaFoldDB" id="A0A381ZGX0"/>
<evidence type="ECO:0000256" key="5">
    <source>
        <dbReference type="ARBA" id="ARBA00022679"/>
    </source>
</evidence>
<evidence type="ECO:0000256" key="3">
    <source>
        <dbReference type="ARBA" id="ARBA00012621"/>
    </source>
</evidence>
<accession>A0A381ZGX0</accession>
<dbReference type="Gene3D" id="3.40.50.2000">
    <property type="entry name" value="Glycogen Phosphorylase B"/>
    <property type="match status" value="1"/>
</dbReference>
<dbReference type="InterPro" id="IPR007507">
    <property type="entry name" value="Glycos_transf_N"/>
</dbReference>
<proteinExistence type="inferred from homology"/>
<comment type="subcellular location">
    <subcellularLocation>
        <location evidence="1">Cell envelope</location>
    </subcellularLocation>
</comment>
<sequence>MNKTIYTLLMYLYLPIAILKLIQKDRHSGLWKTKLKNQLGRVNINAKRVIWLHCVSVGEFHAARPIIEQLIELFSDHRILITTTTTTGSAAVKSHYGDNIEHCFFPFDLPFALKRFLKKVKPEICILLETELWPNLINLLNMKKIPIALVNARLSQGSLVKYQKSSAKLARDTIKKITLIASQNESSSARFLDLGANPDTLHTTGSLKFDSNLSADTETTENLRHITGNRRVVVFASTRSGEEKEILQSYIDLNEKFDALLVIVPRHPERFDEVNRLIIDHKLNVKRRSENEPCDDETEILLGDSMGELMSYYSICDIAFIGGSLTRDGGQNMLEAAASSKPVLFGPHIFNFEHISQLLLDCDGAVQVSDADQLMHTIAELLLDEGRRVAIGKNAKKIIEDNRGATKQIIELLTRQIN</sequence>
<keyword evidence="5" id="KW-0808">Transferase</keyword>
<organism evidence="10">
    <name type="scientific">marine metagenome</name>
    <dbReference type="NCBI Taxonomy" id="408172"/>
    <lineage>
        <taxon>unclassified sequences</taxon>
        <taxon>metagenomes</taxon>
        <taxon>ecological metagenomes</taxon>
    </lineage>
</organism>